<evidence type="ECO:0000256" key="1">
    <source>
        <dbReference type="SAM" id="Phobius"/>
    </source>
</evidence>
<proteinExistence type="predicted"/>
<feature type="transmembrane region" description="Helical" evidence="1">
    <location>
        <begin position="80"/>
        <end position="103"/>
    </location>
</feature>
<dbReference type="AlphaFoldDB" id="A0A0V0QCK7"/>
<gene>
    <name evidence="2" type="ORF">PPERSA_12598</name>
</gene>
<evidence type="ECO:0000313" key="2">
    <source>
        <dbReference type="EMBL" id="KRW99922.1"/>
    </source>
</evidence>
<sequence>MQKEQKNVQSIDKEKGVKLMAEILAELQEIYRLNIGLNIEVSEIAQILDKVSWDFLDMDLSCKENILFVKKSLIQFIMKFIYFLQFFINYQLYNYINFFIIQICKLKNLWNFYHFIIITNLI</sequence>
<reference evidence="2 3" key="1">
    <citation type="journal article" date="2015" name="Sci. Rep.">
        <title>Genome of the facultative scuticociliatosis pathogen Pseudocohnilembus persalinus provides insight into its virulence through horizontal gene transfer.</title>
        <authorList>
            <person name="Xiong J."/>
            <person name="Wang G."/>
            <person name="Cheng J."/>
            <person name="Tian M."/>
            <person name="Pan X."/>
            <person name="Warren A."/>
            <person name="Jiang C."/>
            <person name="Yuan D."/>
            <person name="Miao W."/>
        </authorList>
    </citation>
    <scope>NUCLEOTIDE SEQUENCE [LARGE SCALE GENOMIC DNA]</scope>
    <source>
        <strain evidence="2">36N120E</strain>
    </source>
</reference>
<accession>A0A0V0QCK7</accession>
<dbReference type="Proteomes" id="UP000054937">
    <property type="component" value="Unassembled WGS sequence"/>
</dbReference>
<keyword evidence="3" id="KW-1185">Reference proteome</keyword>
<dbReference type="EMBL" id="LDAU01000202">
    <property type="protein sequence ID" value="KRW99922.1"/>
    <property type="molecule type" value="Genomic_DNA"/>
</dbReference>
<keyword evidence="1" id="KW-1133">Transmembrane helix</keyword>
<evidence type="ECO:0000313" key="3">
    <source>
        <dbReference type="Proteomes" id="UP000054937"/>
    </source>
</evidence>
<organism evidence="2 3">
    <name type="scientific">Pseudocohnilembus persalinus</name>
    <name type="common">Ciliate</name>
    <dbReference type="NCBI Taxonomy" id="266149"/>
    <lineage>
        <taxon>Eukaryota</taxon>
        <taxon>Sar</taxon>
        <taxon>Alveolata</taxon>
        <taxon>Ciliophora</taxon>
        <taxon>Intramacronucleata</taxon>
        <taxon>Oligohymenophorea</taxon>
        <taxon>Scuticociliatia</taxon>
        <taxon>Philasterida</taxon>
        <taxon>Pseudocohnilembidae</taxon>
        <taxon>Pseudocohnilembus</taxon>
    </lineage>
</organism>
<dbReference type="InParanoid" id="A0A0V0QCK7"/>
<name>A0A0V0QCK7_PSEPJ</name>
<comment type="caution">
    <text evidence="2">The sequence shown here is derived from an EMBL/GenBank/DDBJ whole genome shotgun (WGS) entry which is preliminary data.</text>
</comment>
<keyword evidence="1" id="KW-0812">Transmembrane</keyword>
<protein>
    <submittedName>
        <fullName evidence="2">Uncharacterized protein</fullName>
    </submittedName>
</protein>
<keyword evidence="1" id="KW-0472">Membrane</keyword>